<name>W4M621_9BACT</name>
<dbReference type="InterPro" id="IPR037069">
    <property type="entry name" value="AcylCoA_DH/ox_N_sf"/>
</dbReference>
<proteinExistence type="predicted"/>
<dbReference type="HOGENOM" id="CLU_2732502_0_0_7"/>
<organism evidence="1 2">
    <name type="scientific">Candidatus Entotheonella gemina</name>
    <dbReference type="NCBI Taxonomy" id="1429439"/>
    <lineage>
        <taxon>Bacteria</taxon>
        <taxon>Pseudomonadati</taxon>
        <taxon>Nitrospinota/Tectimicrobiota group</taxon>
        <taxon>Candidatus Tectimicrobiota</taxon>
        <taxon>Candidatus Entotheonellia</taxon>
        <taxon>Candidatus Entotheonellales</taxon>
        <taxon>Candidatus Entotheonellaceae</taxon>
        <taxon>Candidatus Entotheonella</taxon>
    </lineage>
</organism>
<evidence type="ECO:0000313" key="1">
    <source>
        <dbReference type="EMBL" id="ETX05092.1"/>
    </source>
</evidence>
<dbReference type="Proteomes" id="UP000019140">
    <property type="component" value="Unassembled WGS sequence"/>
</dbReference>
<dbReference type="EMBL" id="AZHX01001046">
    <property type="protein sequence ID" value="ETX05092.1"/>
    <property type="molecule type" value="Genomic_DNA"/>
</dbReference>
<accession>W4M621</accession>
<dbReference type="GO" id="GO:0016627">
    <property type="term" value="F:oxidoreductase activity, acting on the CH-CH group of donors"/>
    <property type="evidence" value="ECO:0007669"/>
    <property type="project" value="InterPro"/>
</dbReference>
<dbReference type="GO" id="GO:0050660">
    <property type="term" value="F:flavin adenine dinucleotide binding"/>
    <property type="evidence" value="ECO:0007669"/>
    <property type="project" value="InterPro"/>
</dbReference>
<sequence length="71" mass="7773">MKHLFPEARDAKRTALLQAVDNVRATLTAHADASETLRTLPEPCVQALTETGLFAMKCPAELGWGERKPTP</sequence>
<dbReference type="Gene3D" id="1.10.540.10">
    <property type="entry name" value="Acyl-CoA dehydrogenase/oxidase, N-terminal domain"/>
    <property type="match status" value="1"/>
</dbReference>
<comment type="caution">
    <text evidence="1">The sequence shown here is derived from an EMBL/GenBank/DDBJ whole genome shotgun (WGS) entry which is preliminary data.</text>
</comment>
<reference evidence="1 2" key="1">
    <citation type="journal article" date="2014" name="Nature">
        <title>An environmental bacterial taxon with a large and distinct metabolic repertoire.</title>
        <authorList>
            <person name="Wilson M.C."/>
            <person name="Mori T."/>
            <person name="Ruckert C."/>
            <person name="Uria A.R."/>
            <person name="Helf M.J."/>
            <person name="Takada K."/>
            <person name="Gernert C."/>
            <person name="Steffens U.A."/>
            <person name="Heycke N."/>
            <person name="Schmitt S."/>
            <person name="Rinke C."/>
            <person name="Helfrich E.J."/>
            <person name="Brachmann A.O."/>
            <person name="Gurgui C."/>
            <person name="Wakimoto T."/>
            <person name="Kracht M."/>
            <person name="Crusemann M."/>
            <person name="Hentschel U."/>
            <person name="Abe I."/>
            <person name="Matsunaga S."/>
            <person name="Kalinowski J."/>
            <person name="Takeyama H."/>
            <person name="Piel J."/>
        </authorList>
    </citation>
    <scope>NUCLEOTIDE SEQUENCE [LARGE SCALE GENOMIC DNA]</scope>
    <source>
        <strain evidence="2">TSY2</strain>
    </source>
</reference>
<evidence type="ECO:0008006" key="3">
    <source>
        <dbReference type="Google" id="ProtNLM"/>
    </source>
</evidence>
<evidence type="ECO:0000313" key="2">
    <source>
        <dbReference type="Proteomes" id="UP000019140"/>
    </source>
</evidence>
<protein>
    <recommendedName>
        <fullName evidence="3">Acyl-CoA dehydrogenase/oxidase N-terminal domain-containing protein</fullName>
    </recommendedName>
</protein>
<gene>
    <name evidence="1" type="ORF">ETSY2_25005</name>
</gene>
<dbReference type="AlphaFoldDB" id="W4M621"/>
<keyword evidence="2" id="KW-1185">Reference proteome</keyword>